<accession>A0A1H3P9H3</accession>
<protein>
    <submittedName>
        <fullName evidence="9">Sugar phosphate permease</fullName>
    </submittedName>
</protein>
<evidence type="ECO:0000256" key="2">
    <source>
        <dbReference type="ARBA" id="ARBA00022448"/>
    </source>
</evidence>
<keyword evidence="5 7" id="KW-0472">Membrane</keyword>
<feature type="transmembrane region" description="Helical" evidence="7">
    <location>
        <begin position="281"/>
        <end position="304"/>
    </location>
</feature>
<sequence length="430" mass="47241">MKTHTNTQPKSKLAFPGYSWIIVLLSGLILFFSGPGQTYNVSVFIDSYIESEGWSRSAISGFYSAATLTAGLLMPFSGRLIDKKGHRFMTPVIAGSLALACFWMSFMQAPWMLVLGFVMIRLFGQGSMTLLSTTLTPQWFHRKQGIALSIASLGGVAGPALIPIISTYLILHYGASLAWRFWAFWLLALMVPLAALLIRNRPEDIGMAPDGRMAYEADSKDITSSKETNPTAPMTPDWEPGDATKTRTFWMMIYCMLVPSMITTGITFHIVSIISEKGFPVTFAALILSITAMVQLPVTFLIGWACDRFPVYKLKAFNYLLMAAAILLLLYSPTKPFLILYAVIHGISISADHVSTSAWWPGNFGRKHLATIRGMGMTAMVIGSALGPLPFGFAYDTFGDYQFILLTMLLFPLLAFGAALISPPPQKSSN</sequence>
<name>A0A1H3P9H3_9FIRM</name>
<feature type="transmembrane region" description="Helical" evidence="7">
    <location>
        <begin position="12"/>
        <end position="34"/>
    </location>
</feature>
<evidence type="ECO:0000313" key="9">
    <source>
        <dbReference type="EMBL" id="SDY97039.1"/>
    </source>
</evidence>
<feature type="transmembrane region" description="Helical" evidence="7">
    <location>
        <begin position="54"/>
        <end position="76"/>
    </location>
</feature>
<feature type="transmembrane region" description="Helical" evidence="7">
    <location>
        <begin position="177"/>
        <end position="198"/>
    </location>
</feature>
<dbReference type="InterPro" id="IPR020846">
    <property type="entry name" value="MFS_dom"/>
</dbReference>
<dbReference type="InterPro" id="IPR050327">
    <property type="entry name" value="Proton-linked_MCT"/>
</dbReference>
<evidence type="ECO:0000256" key="7">
    <source>
        <dbReference type="SAM" id="Phobius"/>
    </source>
</evidence>
<dbReference type="EMBL" id="FNPV01000006">
    <property type="protein sequence ID" value="SDY97039.1"/>
    <property type="molecule type" value="Genomic_DNA"/>
</dbReference>
<feature type="transmembrane region" description="Helical" evidence="7">
    <location>
        <begin position="112"/>
        <end position="133"/>
    </location>
</feature>
<keyword evidence="2" id="KW-0813">Transport</keyword>
<evidence type="ECO:0000259" key="8">
    <source>
        <dbReference type="PROSITE" id="PS50850"/>
    </source>
</evidence>
<feature type="region of interest" description="Disordered" evidence="6">
    <location>
        <begin position="219"/>
        <end position="240"/>
    </location>
</feature>
<dbReference type="InterPro" id="IPR036259">
    <property type="entry name" value="MFS_trans_sf"/>
</dbReference>
<reference evidence="9 10" key="1">
    <citation type="submission" date="2016-10" db="EMBL/GenBank/DDBJ databases">
        <authorList>
            <person name="de Groot N.N."/>
        </authorList>
    </citation>
    <scope>NUCLEOTIDE SEQUENCE [LARGE SCALE GENOMIC DNA]</scope>
    <source>
        <strain evidence="9 10">APO</strain>
    </source>
</reference>
<organism evidence="9 10">
    <name type="scientific">Tindallia californiensis</name>
    <dbReference type="NCBI Taxonomy" id="159292"/>
    <lineage>
        <taxon>Bacteria</taxon>
        <taxon>Bacillati</taxon>
        <taxon>Bacillota</taxon>
        <taxon>Clostridia</taxon>
        <taxon>Peptostreptococcales</taxon>
        <taxon>Tindalliaceae</taxon>
        <taxon>Tindallia</taxon>
    </lineage>
</organism>
<dbReference type="GO" id="GO:0005886">
    <property type="term" value="C:plasma membrane"/>
    <property type="evidence" value="ECO:0007669"/>
    <property type="project" value="UniProtKB-SubCell"/>
</dbReference>
<evidence type="ECO:0000313" key="10">
    <source>
        <dbReference type="Proteomes" id="UP000199230"/>
    </source>
</evidence>
<dbReference type="PROSITE" id="PS50850">
    <property type="entry name" value="MFS"/>
    <property type="match status" value="1"/>
</dbReference>
<evidence type="ECO:0000256" key="5">
    <source>
        <dbReference type="ARBA" id="ARBA00023136"/>
    </source>
</evidence>
<feature type="transmembrane region" description="Helical" evidence="7">
    <location>
        <begin position="88"/>
        <end position="106"/>
    </location>
</feature>
<keyword evidence="4 7" id="KW-1133">Transmembrane helix</keyword>
<gene>
    <name evidence="9" type="ORF">SAMN05192546_10651</name>
</gene>
<dbReference type="SUPFAM" id="SSF103473">
    <property type="entry name" value="MFS general substrate transporter"/>
    <property type="match status" value="1"/>
</dbReference>
<dbReference type="GO" id="GO:0022857">
    <property type="term" value="F:transmembrane transporter activity"/>
    <property type="evidence" value="ECO:0007669"/>
    <property type="project" value="InterPro"/>
</dbReference>
<dbReference type="InterPro" id="IPR011701">
    <property type="entry name" value="MFS"/>
</dbReference>
<feature type="transmembrane region" description="Helical" evidence="7">
    <location>
        <begin position="401"/>
        <end position="421"/>
    </location>
</feature>
<keyword evidence="10" id="KW-1185">Reference proteome</keyword>
<keyword evidence="3 7" id="KW-0812">Transmembrane</keyword>
<feature type="transmembrane region" description="Helical" evidence="7">
    <location>
        <begin position="145"/>
        <end position="171"/>
    </location>
</feature>
<comment type="subcellular location">
    <subcellularLocation>
        <location evidence="1">Cell membrane</location>
        <topology evidence="1">Multi-pass membrane protein</topology>
    </subcellularLocation>
</comment>
<proteinExistence type="predicted"/>
<dbReference type="Pfam" id="PF07690">
    <property type="entry name" value="MFS_1"/>
    <property type="match status" value="1"/>
</dbReference>
<feature type="domain" description="Major facilitator superfamily (MFS) profile" evidence="8">
    <location>
        <begin position="22"/>
        <end position="427"/>
    </location>
</feature>
<dbReference type="AlphaFoldDB" id="A0A1H3P9H3"/>
<dbReference type="STRING" id="159292.SAMN05192546_10651"/>
<dbReference type="PANTHER" id="PTHR11360:SF308">
    <property type="entry name" value="BLL3089 PROTEIN"/>
    <property type="match status" value="1"/>
</dbReference>
<evidence type="ECO:0000256" key="6">
    <source>
        <dbReference type="SAM" id="MobiDB-lite"/>
    </source>
</evidence>
<evidence type="ECO:0000256" key="4">
    <source>
        <dbReference type="ARBA" id="ARBA00022989"/>
    </source>
</evidence>
<dbReference type="PANTHER" id="PTHR11360">
    <property type="entry name" value="MONOCARBOXYLATE TRANSPORTER"/>
    <property type="match status" value="1"/>
</dbReference>
<feature type="transmembrane region" description="Helical" evidence="7">
    <location>
        <begin position="338"/>
        <end position="360"/>
    </location>
</feature>
<feature type="transmembrane region" description="Helical" evidence="7">
    <location>
        <begin position="372"/>
        <end position="395"/>
    </location>
</feature>
<evidence type="ECO:0000256" key="1">
    <source>
        <dbReference type="ARBA" id="ARBA00004651"/>
    </source>
</evidence>
<dbReference type="Gene3D" id="1.20.1250.20">
    <property type="entry name" value="MFS general substrate transporter like domains"/>
    <property type="match status" value="2"/>
</dbReference>
<evidence type="ECO:0000256" key="3">
    <source>
        <dbReference type="ARBA" id="ARBA00022692"/>
    </source>
</evidence>
<dbReference type="OrthoDB" id="182417at2"/>
<dbReference type="RefSeq" id="WP_093313737.1">
    <property type="nucleotide sequence ID" value="NZ_FNPV01000006.1"/>
</dbReference>
<feature type="transmembrane region" description="Helical" evidence="7">
    <location>
        <begin position="253"/>
        <end position="275"/>
    </location>
</feature>
<dbReference type="Proteomes" id="UP000199230">
    <property type="component" value="Unassembled WGS sequence"/>
</dbReference>